<dbReference type="AlphaFoldDB" id="A0A2R4WGE4"/>
<dbReference type="Proteomes" id="UP000244755">
    <property type="component" value="Chromosome 1"/>
</dbReference>
<evidence type="ECO:0000313" key="5">
    <source>
        <dbReference type="Proteomes" id="UP000244755"/>
    </source>
</evidence>
<organism evidence="4 5">
    <name type="scientific">Methylobacterium currus</name>
    <dbReference type="NCBI Taxonomy" id="2051553"/>
    <lineage>
        <taxon>Bacteria</taxon>
        <taxon>Pseudomonadati</taxon>
        <taxon>Pseudomonadota</taxon>
        <taxon>Alphaproteobacteria</taxon>
        <taxon>Hyphomicrobiales</taxon>
        <taxon>Methylobacteriaceae</taxon>
        <taxon>Methylobacterium</taxon>
    </lineage>
</organism>
<feature type="domain" description="Guanylate cyclase" evidence="3">
    <location>
        <begin position="287"/>
        <end position="418"/>
    </location>
</feature>
<name>A0A2R4WGE4_9HYPH</name>
<dbReference type="GO" id="GO:0004016">
    <property type="term" value="F:adenylate cyclase activity"/>
    <property type="evidence" value="ECO:0007669"/>
    <property type="project" value="UniProtKB-ARBA"/>
</dbReference>
<evidence type="ECO:0000256" key="2">
    <source>
        <dbReference type="SAM" id="Phobius"/>
    </source>
</evidence>
<feature type="transmembrane region" description="Helical" evidence="2">
    <location>
        <begin position="170"/>
        <end position="187"/>
    </location>
</feature>
<dbReference type="KEGG" id="mee:DA075_06370"/>
<evidence type="ECO:0000256" key="1">
    <source>
        <dbReference type="SAM" id="MobiDB-lite"/>
    </source>
</evidence>
<dbReference type="GO" id="GO:0035556">
    <property type="term" value="P:intracellular signal transduction"/>
    <property type="evidence" value="ECO:0007669"/>
    <property type="project" value="InterPro"/>
</dbReference>
<dbReference type="SUPFAM" id="SSF55073">
    <property type="entry name" value="Nucleotide cyclase"/>
    <property type="match status" value="1"/>
</dbReference>
<evidence type="ECO:0000259" key="3">
    <source>
        <dbReference type="PROSITE" id="PS50125"/>
    </source>
</evidence>
<gene>
    <name evidence="4" type="ORF">DA075_06370</name>
</gene>
<feature type="transmembrane region" description="Helical" evidence="2">
    <location>
        <begin position="108"/>
        <end position="127"/>
    </location>
</feature>
<dbReference type="InterPro" id="IPR029787">
    <property type="entry name" value="Nucleotide_cyclase"/>
</dbReference>
<dbReference type="Gene3D" id="3.30.70.1230">
    <property type="entry name" value="Nucleotide cyclase"/>
    <property type="match status" value="1"/>
</dbReference>
<dbReference type="InterPro" id="IPR001054">
    <property type="entry name" value="A/G_cyclase"/>
</dbReference>
<dbReference type="EMBL" id="CP028843">
    <property type="protein sequence ID" value="AWB20599.1"/>
    <property type="molecule type" value="Genomic_DNA"/>
</dbReference>
<dbReference type="CDD" id="cd07302">
    <property type="entry name" value="CHD"/>
    <property type="match status" value="1"/>
</dbReference>
<proteinExistence type="predicted"/>
<keyword evidence="2" id="KW-0472">Membrane</keyword>
<dbReference type="PROSITE" id="PS50125">
    <property type="entry name" value="GUANYLATE_CYCLASE_2"/>
    <property type="match status" value="1"/>
</dbReference>
<dbReference type="OrthoDB" id="9789782at2"/>
<feature type="region of interest" description="Disordered" evidence="1">
    <location>
        <begin position="441"/>
        <end position="478"/>
    </location>
</feature>
<protein>
    <submittedName>
        <fullName evidence="4">Adenylate/guanylate cyclase domain-containing protein</fullName>
    </submittedName>
</protein>
<accession>A0A2R4WGE4</accession>
<sequence>MGPPDRSASGIGVVARRTIGGTRWRSETILPRRLPVPRVRLRPHDRPRMSRRPPSTPDRKAAPRPAGDEPGLAAGLAAGTATRVLAMRLVMLGVLGISAHLSDGALHAGSHWFILGGYAASSLWLAVTARRRDSERLAWITTLLDAALAAYIVLEYMMAAAEGADEPGTLASRLPAFLLLLESGLTLRPRHTAVFVALVAGVWSGALGLGLLDPRLGLPPAGPHVFGLLSFLVAGAFVIEGSLRLRRGVATMLRLELERATLARFVPAGIDLVRRDGPTALQPRHACLLALDIRGFSALTRLWGEARVLDWLLAVRALAHAAVTDRGGLVDKYVGDGVLAQFVDGAPAAQAAAALACVREIEARMCAMNETRRRQGLPPLALTASLHAGEVLVGVLDDGLRAEFTVLGPAMNALARVEARAKRENLSLAVSKRVMRLLGPAAPPGRRLPRRPGEEDCPDLFGLDPVPFREASPVPAAS</sequence>
<keyword evidence="2" id="KW-1133">Transmembrane helix</keyword>
<dbReference type="GO" id="GO:0009190">
    <property type="term" value="P:cyclic nucleotide biosynthetic process"/>
    <property type="evidence" value="ECO:0007669"/>
    <property type="project" value="InterPro"/>
</dbReference>
<feature type="transmembrane region" description="Helical" evidence="2">
    <location>
        <begin position="224"/>
        <end position="245"/>
    </location>
</feature>
<feature type="region of interest" description="Disordered" evidence="1">
    <location>
        <begin position="35"/>
        <end position="72"/>
    </location>
</feature>
<feature type="transmembrane region" description="Helical" evidence="2">
    <location>
        <begin position="194"/>
        <end position="212"/>
    </location>
</feature>
<keyword evidence="2" id="KW-0812">Transmembrane</keyword>
<feature type="transmembrane region" description="Helical" evidence="2">
    <location>
        <begin position="139"/>
        <end position="158"/>
    </location>
</feature>
<feature type="transmembrane region" description="Helical" evidence="2">
    <location>
        <begin position="85"/>
        <end position="102"/>
    </location>
</feature>
<keyword evidence="5" id="KW-1185">Reference proteome</keyword>
<reference evidence="4 5" key="1">
    <citation type="submission" date="2018-04" db="EMBL/GenBank/DDBJ databases">
        <title>Methylobacterium sp. PR1016A genome.</title>
        <authorList>
            <person name="Park W."/>
        </authorList>
    </citation>
    <scope>NUCLEOTIDE SEQUENCE [LARGE SCALE GENOMIC DNA]</scope>
    <source>
        <strain evidence="4 5">PR1016A</strain>
    </source>
</reference>
<evidence type="ECO:0000313" key="4">
    <source>
        <dbReference type="EMBL" id="AWB20599.1"/>
    </source>
</evidence>